<keyword evidence="1" id="KW-0732">Signal</keyword>
<dbReference type="EMBL" id="NIPX01000002">
    <property type="protein sequence ID" value="OWJ85888.1"/>
    <property type="molecule type" value="Genomic_DNA"/>
</dbReference>
<dbReference type="SUPFAM" id="SSF50346">
    <property type="entry name" value="PRC-barrel domain"/>
    <property type="match status" value="2"/>
</dbReference>
<dbReference type="InterPro" id="IPR011033">
    <property type="entry name" value="PRC_barrel-like_sf"/>
</dbReference>
<dbReference type="Proteomes" id="UP000196640">
    <property type="component" value="Unassembled WGS sequence"/>
</dbReference>
<feature type="chain" id="PRO_5012577958" description="PRC-barrel domain-containing protein" evidence="1">
    <location>
        <begin position="21"/>
        <end position="287"/>
    </location>
</feature>
<dbReference type="OrthoDB" id="7876889at2"/>
<gene>
    <name evidence="3" type="ORF">CDV52_01610</name>
</gene>
<protein>
    <recommendedName>
        <fullName evidence="2">PRC-barrel domain-containing protein</fullName>
    </recommendedName>
</protein>
<dbReference type="PANTHER" id="PTHR36505:SF1">
    <property type="entry name" value="BLR1072 PROTEIN"/>
    <property type="match status" value="1"/>
</dbReference>
<feature type="signal peptide" evidence="1">
    <location>
        <begin position="1"/>
        <end position="20"/>
    </location>
</feature>
<proteinExistence type="predicted"/>
<dbReference type="PANTHER" id="PTHR36505">
    <property type="entry name" value="BLR1072 PROTEIN"/>
    <property type="match status" value="1"/>
</dbReference>
<dbReference type="AlphaFoldDB" id="A0A212AWP0"/>
<evidence type="ECO:0000313" key="3">
    <source>
        <dbReference type="EMBL" id="OWJ85888.1"/>
    </source>
</evidence>
<dbReference type="InterPro" id="IPR027275">
    <property type="entry name" value="PRC-brl_dom"/>
</dbReference>
<dbReference type="STRING" id="366616.CG51_03195"/>
<dbReference type="RefSeq" id="WP_088233420.1">
    <property type="nucleotide sequence ID" value="NZ_CALUEG010000043.1"/>
</dbReference>
<sequence length="287" mass="30368">MKRFLVTTAIVAMTSMPALAQTAPAGGTPVVVEAEAVFLGTAMPEALYADDLIGKRLYTSDVEVEVNANSAELSRDWHHVGNINDLVLSREGQVEAVLVDVGGFLGIGARTVAVDMDAIRIIPDGENPSDYFLVFTATRDVLENAPEYQRPERMSNMDAATNATGAAATGVAATGAAAGAAHTGWMTPSEGYERVETAGLTADQLKGVKVYDAHNTDVGSVSDLVMAADGRIDQVIVDVGGFLGIGAKPVALPFNEMDVHKQVDGDTYRVYVSMTKEQLEALPRHES</sequence>
<reference evidence="3 4" key="1">
    <citation type="submission" date="2016-11" db="EMBL/GenBank/DDBJ databases">
        <title>Comparison of Traditional DNA-DNA Hybridization with In Silico Genomic Analysis.</title>
        <authorList>
            <person name="Nicholson A.C."/>
            <person name="Sammons S."/>
            <person name="Humrighouse B.W."/>
            <person name="Graziano J."/>
            <person name="Lasker B."/>
            <person name="Whitney A.M."/>
            <person name="Mcquiston J.R."/>
        </authorList>
    </citation>
    <scope>NUCLEOTIDE SEQUENCE [LARGE SCALE GENOMIC DNA]</scope>
    <source>
        <strain evidence="3 4">H2381</strain>
    </source>
</reference>
<evidence type="ECO:0000256" key="1">
    <source>
        <dbReference type="SAM" id="SignalP"/>
    </source>
</evidence>
<feature type="domain" description="PRC-barrel" evidence="2">
    <location>
        <begin position="202"/>
        <end position="270"/>
    </location>
</feature>
<comment type="caution">
    <text evidence="3">The sequence shown here is derived from an EMBL/GenBank/DDBJ whole genome shotgun (WGS) entry which is preliminary data.</text>
</comment>
<organism evidence="3 4">
    <name type="scientific">Haematobacter missouriensis</name>
    <dbReference type="NCBI Taxonomy" id="366616"/>
    <lineage>
        <taxon>Bacteria</taxon>
        <taxon>Pseudomonadati</taxon>
        <taxon>Pseudomonadota</taxon>
        <taxon>Alphaproteobacteria</taxon>
        <taxon>Rhodobacterales</taxon>
        <taxon>Paracoccaceae</taxon>
        <taxon>Haematobacter</taxon>
    </lineage>
</organism>
<name>A0A212AWP0_9RHOB</name>
<dbReference type="Pfam" id="PF05239">
    <property type="entry name" value="PRC"/>
    <property type="match status" value="2"/>
</dbReference>
<accession>A0A212AWP0</accession>
<feature type="domain" description="PRC-barrel" evidence="2">
    <location>
        <begin position="45"/>
        <end position="124"/>
    </location>
</feature>
<evidence type="ECO:0000259" key="2">
    <source>
        <dbReference type="Pfam" id="PF05239"/>
    </source>
</evidence>
<dbReference type="Gene3D" id="2.30.30.240">
    <property type="entry name" value="PRC-barrel domain"/>
    <property type="match status" value="2"/>
</dbReference>
<evidence type="ECO:0000313" key="4">
    <source>
        <dbReference type="Proteomes" id="UP000196640"/>
    </source>
</evidence>